<reference evidence="2" key="1">
    <citation type="submission" date="2019-06" db="EMBL/GenBank/DDBJ databases">
        <authorList>
            <person name="Broberg M."/>
        </authorList>
    </citation>
    <scope>NUCLEOTIDE SEQUENCE [LARGE SCALE GENOMIC DNA]</scope>
</reference>
<dbReference type="OrthoDB" id="17458at2759"/>
<dbReference type="PANTHER" id="PTHR36839:SF1">
    <property type="entry name" value="METALLO-BETA-LACTAMASE FAMILY PROTEIN (AFU_ORTHOLOGUE AFUA_5G12770)"/>
    <property type="match status" value="1"/>
</dbReference>
<sequence>MSFTLEPYDAATSETWIVCRTCGTQFPTSDRQIVTTCHICDDPRQFVPPSGQSFTTHKEVASTHRNEFISYEADPRLTSIVTSPKFGIGQRAILVRTPAGNILWDCITLLDEETVARIDSLGGLAAIVISHPHYYSTHVQWARAFACPVYVSSEDASWATMPSAHRVLLTGTETEIVPGSGVRAVKLGGHFPGSLVALFDGRLLIADTIVTTPAGLGRWEVDGNGVARTRPRGLNSFTFQWSIPNMIPLGPDELARMWVVLGGYEFRSTHGAFLGFDVEDEGVKGRVLESMQIQTRYMGWPDHPLMGMKV</sequence>
<evidence type="ECO:0008006" key="3">
    <source>
        <dbReference type="Google" id="ProtNLM"/>
    </source>
</evidence>
<evidence type="ECO:0000313" key="2">
    <source>
        <dbReference type="Proteomes" id="UP000754883"/>
    </source>
</evidence>
<comment type="caution">
    <text evidence="1">The sequence shown here is derived from an EMBL/GenBank/DDBJ whole genome shotgun (WGS) entry which is preliminary data.</text>
</comment>
<dbReference type="PANTHER" id="PTHR36839">
    <property type="entry name" value="METALLO-BETA-LACTAMASE FAMILY PROTEIN (AFU_ORTHOLOGUE AFUA_5G12770)"/>
    <property type="match status" value="1"/>
</dbReference>
<dbReference type="InterPro" id="IPR036866">
    <property type="entry name" value="RibonucZ/Hydroxyglut_hydro"/>
</dbReference>
<proteinExistence type="predicted"/>
<protein>
    <recommendedName>
        <fullName evidence="3">Metallo-beta-lactamase domain-containing protein</fullName>
    </recommendedName>
</protein>
<dbReference type="AlphaFoldDB" id="A0A9N9UEB1"/>
<dbReference type="Proteomes" id="UP000754883">
    <property type="component" value="Unassembled WGS sequence"/>
</dbReference>
<name>A0A9N9UEB1_9HYPO</name>
<accession>A0A9N9UEB1</accession>
<keyword evidence="2" id="KW-1185">Reference proteome</keyword>
<dbReference type="Gene3D" id="3.60.15.10">
    <property type="entry name" value="Ribonuclease Z/Hydroxyacylglutathione hydrolase-like"/>
    <property type="match status" value="1"/>
</dbReference>
<gene>
    <name evidence="1" type="ORF">CBYS24578_00010160</name>
</gene>
<dbReference type="EMBL" id="CABFNO020001451">
    <property type="protein sequence ID" value="CAG9988609.1"/>
    <property type="molecule type" value="Genomic_DNA"/>
</dbReference>
<dbReference type="SUPFAM" id="SSF56281">
    <property type="entry name" value="Metallo-hydrolase/oxidoreductase"/>
    <property type="match status" value="1"/>
</dbReference>
<organism evidence="1 2">
    <name type="scientific">Clonostachys byssicola</name>
    <dbReference type="NCBI Taxonomy" id="160290"/>
    <lineage>
        <taxon>Eukaryota</taxon>
        <taxon>Fungi</taxon>
        <taxon>Dikarya</taxon>
        <taxon>Ascomycota</taxon>
        <taxon>Pezizomycotina</taxon>
        <taxon>Sordariomycetes</taxon>
        <taxon>Hypocreomycetidae</taxon>
        <taxon>Hypocreales</taxon>
        <taxon>Bionectriaceae</taxon>
        <taxon>Clonostachys</taxon>
    </lineage>
</organism>
<evidence type="ECO:0000313" key="1">
    <source>
        <dbReference type="EMBL" id="CAG9988609.1"/>
    </source>
</evidence>
<reference evidence="1 2" key="2">
    <citation type="submission" date="2021-10" db="EMBL/GenBank/DDBJ databases">
        <authorList>
            <person name="Piombo E."/>
        </authorList>
    </citation>
    <scope>NUCLEOTIDE SEQUENCE [LARGE SCALE GENOMIC DNA]</scope>
</reference>